<organism evidence="2 3">
    <name type="scientific">Candidatus Bacteroides pullicola</name>
    <dbReference type="NCBI Taxonomy" id="2838475"/>
    <lineage>
        <taxon>Bacteria</taxon>
        <taxon>Pseudomonadati</taxon>
        <taxon>Bacteroidota</taxon>
        <taxon>Bacteroidia</taxon>
        <taxon>Bacteroidales</taxon>
        <taxon>Bacteroidaceae</taxon>
        <taxon>Bacteroides</taxon>
    </lineage>
</organism>
<dbReference type="AlphaFoldDB" id="A0A9D2CKY3"/>
<gene>
    <name evidence="2" type="ORF">H9824_07305</name>
</gene>
<dbReference type="Proteomes" id="UP000886851">
    <property type="component" value="Unassembled WGS sequence"/>
</dbReference>
<reference evidence="2" key="2">
    <citation type="submission" date="2021-04" db="EMBL/GenBank/DDBJ databases">
        <authorList>
            <person name="Gilroy R."/>
        </authorList>
    </citation>
    <scope>NUCLEOTIDE SEQUENCE</scope>
    <source>
        <strain evidence="2">Gambia2-208</strain>
    </source>
</reference>
<evidence type="ECO:0000313" key="3">
    <source>
        <dbReference type="Proteomes" id="UP000886851"/>
    </source>
</evidence>
<evidence type="ECO:0000313" key="2">
    <source>
        <dbReference type="EMBL" id="HIY88493.1"/>
    </source>
</evidence>
<accession>A0A9D2CKY3</accession>
<dbReference type="EMBL" id="DXCV01000048">
    <property type="protein sequence ID" value="HIY88493.1"/>
    <property type="molecule type" value="Genomic_DNA"/>
</dbReference>
<sequence length="556" mass="63671">MQKYKTKSLLTGRHRFLWVGILCLFGVAWLGAQEPQGGQPEKKKTRVDLLYADSAVADKEYRPDVLVLIGNVSLKHDSMYMWCDSALIFEKINSVEAFGNVRMEQGDTLFIYGDYLYYDGISQLAMLRENVRMINRETVLTTDSLNYDRVMNLGYYFEGGTLQDTVNVLNSWWGEYSPATKLAVFNEDVELVNPRFVLTSDTLKYSTLTKVATILGPSDIVSDNNHIYSERGVYNTVTEQAELMDRSILTNQGRKLTGDSLFYDRIAGYGEAFRNVQLNDTVNRNMLTGDYCFYNELTGNAVATDRAVAVDYSQGDSLFMHADTLRLVTHNFDTDSVWREMRAYYKVRAWRSNVQAVCDSLVYISKDSCLTMYRDPILWSGAQQLLGEEIKVYMNDSTIDWAHIINQALAVEQMDSVHYNQVSGQEMMAYFRGGEMRQVDVNGSVLVVYYPIDEKDSTKIGMDYTEGGFLRMHLKDRKLERGAFIGKATGTMYPMDQIPPDKSRLPSFAWFDYVRPLSKEDIFNWRGKHADQVLKKTDRGPVVSPREMKIGRIEKK</sequence>
<dbReference type="Gene3D" id="2.60.450.10">
    <property type="entry name" value="Lipopolysaccharide (LPS) transport protein A like domain"/>
    <property type="match status" value="3"/>
</dbReference>
<evidence type="ECO:0000259" key="1">
    <source>
        <dbReference type="Pfam" id="PF13100"/>
    </source>
</evidence>
<reference evidence="2" key="1">
    <citation type="journal article" date="2021" name="PeerJ">
        <title>Extensive microbial diversity within the chicken gut microbiome revealed by metagenomics and culture.</title>
        <authorList>
            <person name="Gilroy R."/>
            <person name="Ravi A."/>
            <person name="Getino M."/>
            <person name="Pursley I."/>
            <person name="Horton D.L."/>
            <person name="Alikhan N.F."/>
            <person name="Baker D."/>
            <person name="Gharbi K."/>
            <person name="Hall N."/>
            <person name="Watson M."/>
            <person name="Adriaenssens E.M."/>
            <person name="Foster-Nyarko E."/>
            <person name="Jarju S."/>
            <person name="Secka A."/>
            <person name="Antonio M."/>
            <person name="Oren A."/>
            <person name="Chaudhuri R.R."/>
            <person name="La Ragione R."/>
            <person name="Hildebrand F."/>
            <person name="Pallen M.J."/>
        </authorList>
    </citation>
    <scope>NUCLEOTIDE SEQUENCE</scope>
    <source>
        <strain evidence="2">Gambia2-208</strain>
    </source>
</reference>
<feature type="domain" description="Organic solvent tolerance-like N-terminal" evidence="1">
    <location>
        <begin position="44"/>
        <end position="201"/>
    </location>
</feature>
<protein>
    <recommendedName>
        <fullName evidence="1">Organic solvent tolerance-like N-terminal domain-containing protein</fullName>
    </recommendedName>
</protein>
<dbReference type="Pfam" id="PF13100">
    <property type="entry name" value="OstA_2"/>
    <property type="match status" value="2"/>
</dbReference>
<dbReference type="InterPro" id="IPR005653">
    <property type="entry name" value="OstA-like_N"/>
</dbReference>
<comment type="caution">
    <text evidence="2">The sequence shown here is derived from an EMBL/GenBank/DDBJ whole genome shotgun (WGS) entry which is preliminary data.</text>
</comment>
<name>A0A9D2CKY3_9BACE</name>
<proteinExistence type="predicted"/>
<feature type="domain" description="Organic solvent tolerance-like N-terminal" evidence="1">
    <location>
        <begin position="223"/>
        <end position="305"/>
    </location>
</feature>